<proteinExistence type="predicted"/>
<dbReference type="InterPro" id="IPR015943">
    <property type="entry name" value="WD40/YVTN_repeat-like_dom_sf"/>
</dbReference>
<reference evidence="3 4" key="1">
    <citation type="submission" date="2019-08" db="EMBL/GenBank/DDBJ databases">
        <title>Deep-cultivation of Planctomycetes and their phenomic and genomic characterization uncovers novel biology.</title>
        <authorList>
            <person name="Wiegand S."/>
            <person name="Jogler M."/>
            <person name="Boedeker C."/>
            <person name="Pinto D."/>
            <person name="Vollmers J."/>
            <person name="Rivas-Marin E."/>
            <person name="Kohn T."/>
            <person name="Peeters S.H."/>
            <person name="Heuer A."/>
            <person name="Rast P."/>
            <person name="Oberbeckmann S."/>
            <person name="Bunk B."/>
            <person name="Jeske O."/>
            <person name="Meyerdierks A."/>
            <person name="Storesund J.E."/>
            <person name="Kallscheuer N."/>
            <person name="Luecker S."/>
            <person name="Lage O.M."/>
            <person name="Pohl T."/>
            <person name="Merkel B.J."/>
            <person name="Hornburger P."/>
            <person name="Mueller R.-W."/>
            <person name="Bruemmer F."/>
            <person name="Labrenz M."/>
            <person name="Spormann A.M."/>
            <person name="Op den Camp H."/>
            <person name="Overmann J."/>
            <person name="Amann R."/>
            <person name="Jetten M.S.M."/>
            <person name="Mascher T."/>
            <person name="Medema M.H."/>
            <person name="Devos D.P."/>
            <person name="Kaster A.-K."/>
            <person name="Ovreas L."/>
            <person name="Rohde M."/>
            <person name="Galperin M.Y."/>
            <person name="Jogler C."/>
        </authorList>
    </citation>
    <scope>NUCLEOTIDE SEQUENCE [LARGE SCALE GENOMIC DNA]</scope>
    <source>
        <strain evidence="3 4">FC18</strain>
    </source>
</reference>
<evidence type="ECO:0000313" key="3">
    <source>
        <dbReference type="EMBL" id="QEG20344.1"/>
    </source>
</evidence>
<sequence length="421" mass="46202" precursor="true">MRILSTTSILVLTLTFLLFAEPLLAQSDSVNQWATWRGGNNNGVVDDQKVVTQWSENDNVLWSAEIPGRGLSTPIIVADRIFLTTSDVGNETQSVLCYDRNGGKQLWSTVVNQGNLNPRIHQKNTHASPTVACDGERVFALFNNNGQNQVAALNFDGKVLWKRHVAKFKTSFPFGSGSSPILHEGLLFVPNDTNGECAILCIDPETGNEVRRINRGGKFSSYSTPVIAEVGGRTQLLISGGKKVNGYDPATGKELWSVPTKWQVSCGTMVWDGDLAFASGGYPAQQTLAINTKTGKLVWDKPVKFYEQSMLVHDGRLYGLSDRGVVYCWDAKTGKEHFKQRFEQPVSASPVLVDGNIFFTSEKGNTLVIKAGTNDYVEVAKNKLGNSSFASFAIADNKIYARVGVGRGRNLQEYLYCLGEE</sequence>
<accession>A0A5B9P2C2</accession>
<dbReference type="OrthoDB" id="244732at2"/>
<dbReference type="RefSeq" id="WP_075082627.1">
    <property type="nucleotide sequence ID" value="NZ_CP042912.1"/>
</dbReference>
<dbReference type="InterPro" id="IPR002372">
    <property type="entry name" value="PQQ_rpt_dom"/>
</dbReference>
<dbReference type="SUPFAM" id="SSF50998">
    <property type="entry name" value="Quinoprotein alcohol dehydrogenase-like"/>
    <property type="match status" value="1"/>
</dbReference>
<keyword evidence="1" id="KW-0732">Signal</keyword>
<name>A0A5B9P2C2_9BACT</name>
<dbReference type="STRING" id="980251.GCA_001642875_04639"/>
<feature type="chain" id="PRO_5022702826" evidence="1">
    <location>
        <begin position="26"/>
        <end position="421"/>
    </location>
</feature>
<dbReference type="PANTHER" id="PTHR34512:SF30">
    <property type="entry name" value="OUTER MEMBRANE PROTEIN ASSEMBLY FACTOR BAMB"/>
    <property type="match status" value="1"/>
</dbReference>
<dbReference type="EMBL" id="CP042912">
    <property type="protein sequence ID" value="QEG20344.1"/>
    <property type="molecule type" value="Genomic_DNA"/>
</dbReference>
<evidence type="ECO:0000259" key="2">
    <source>
        <dbReference type="Pfam" id="PF13360"/>
    </source>
</evidence>
<dbReference type="Gene3D" id="2.130.10.10">
    <property type="entry name" value="YVTN repeat-like/Quinoprotein amine dehydrogenase"/>
    <property type="match status" value="2"/>
</dbReference>
<protein>
    <submittedName>
        <fullName evidence="3">Outer membrane biogenesis protein BamB</fullName>
    </submittedName>
</protein>
<dbReference type="InterPro" id="IPR011047">
    <property type="entry name" value="Quinoprotein_ADH-like_sf"/>
</dbReference>
<gene>
    <name evidence="3" type="ORF">MFFC18_01910</name>
</gene>
<keyword evidence="4" id="KW-1185">Reference proteome</keyword>
<dbReference type="AlphaFoldDB" id="A0A5B9P2C2"/>
<evidence type="ECO:0000313" key="4">
    <source>
        <dbReference type="Proteomes" id="UP000322214"/>
    </source>
</evidence>
<feature type="domain" description="Pyrrolo-quinoline quinone repeat" evidence="2">
    <location>
        <begin position="93"/>
        <end position="301"/>
    </location>
</feature>
<dbReference type="Pfam" id="PF13360">
    <property type="entry name" value="PQQ_2"/>
    <property type="match status" value="1"/>
</dbReference>
<feature type="signal peptide" evidence="1">
    <location>
        <begin position="1"/>
        <end position="25"/>
    </location>
</feature>
<dbReference type="InterPro" id="IPR018391">
    <property type="entry name" value="PQQ_b-propeller_rpt"/>
</dbReference>
<evidence type="ECO:0000256" key="1">
    <source>
        <dbReference type="SAM" id="SignalP"/>
    </source>
</evidence>
<dbReference type="Proteomes" id="UP000322214">
    <property type="component" value="Chromosome"/>
</dbReference>
<organism evidence="3 4">
    <name type="scientific">Mariniblastus fucicola</name>
    <dbReference type="NCBI Taxonomy" id="980251"/>
    <lineage>
        <taxon>Bacteria</taxon>
        <taxon>Pseudomonadati</taxon>
        <taxon>Planctomycetota</taxon>
        <taxon>Planctomycetia</taxon>
        <taxon>Pirellulales</taxon>
        <taxon>Pirellulaceae</taxon>
        <taxon>Mariniblastus</taxon>
    </lineage>
</organism>
<dbReference type="PANTHER" id="PTHR34512">
    <property type="entry name" value="CELL SURFACE PROTEIN"/>
    <property type="match status" value="1"/>
</dbReference>
<dbReference type="SMART" id="SM00564">
    <property type="entry name" value="PQQ"/>
    <property type="match status" value="5"/>
</dbReference>
<dbReference type="KEGG" id="mff:MFFC18_01910"/>